<evidence type="ECO:0000256" key="6">
    <source>
        <dbReference type="ARBA" id="ARBA00022737"/>
    </source>
</evidence>
<feature type="domain" description="ABC transporter" evidence="11">
    <location>
        <begin position="256"/>
        <end position="493"/>
    </location>
</feature>
<dbReference type="CDD" id="cd03215">
    <property type="entry name" value="ABC_Carb_Monos_II"/>
    <property type="match status" value="1"/>
</dbReference>
<comment type="similarity">
    <text evidence="2">Belongs to the ABC transporter superfamily.</text>
</comment>
<evidence type="ECO:0000313" key="12">
    <source>
        <dbReference type="EMBL" id="OQM75393.1"/>
    </source>
</evidence>
<dbReference type="EMBL" id="MDET01000016">
    <property type="protein sequence ID" value="OQM75393.1"/>
    <property type="molecule type" value="Genomic_DNA"/>
</dbReference>
<dbReference type="SMART" id="SM00382">
    <property type="entry name" value="AAA"/>
    <property type="match status" value="2"/>
</dbReference>
<keyword evidence="8 12" id="KW-0067">ATP-binding</keyword>
<evidence type="ECO:0000256" key="7">
    <source>
        <dbReference type="ARBA" id="ARBA00022741"/>
    </source>
</evidence>
<proteinExistence type="inferred from homology"/>
<dbReference type="FunFam" id="3.40.50.300:FF:000127">
    <property type="entry name" value="Ribose import ATP-binding protein RbsA"/>
    <property type="match status" value="1"/>
</dbReference>
<dbReference type="InterPro" id="IPR003593">
    <property type="entry name" value="AAA+_ATPase"/>
</dbReference>
<feature type="domain" description="ABC transporter" evidence="11">
    <location>
        <begin position="8"/>
        <end position="244"/>
    </location>
</feature>
<dbReference type="CDD" id="cd03216">
    <property type="entry name" value="ABC_Carb_Monos_I"/>
    <property type="match status" value="1"/>
</dbReference>
<keyword evidence="5" id="KW-0762">Sugar transport</keyword>
<evidence type="ECO:0000256" key="10">
    <source>
        <dbReference type="ARBA" id="ARBA00023136"/>
    </source>
</evidence>
<evidence type="ECO:0000256" key="1">
    <source>
        <dbReference type="ARBA" id="ARBA00004202"/>
    </source>
</evidence>
<organism evidence="12 13">
    <name type="scientific">Manganibacter manganicus</name>
    <dbReference type="NCBI Taxonomy" id="1873176"/>
    <lineage>
        <taxon>Bacteria</taxon>
        <taxon>Pseudomonadati</taxon>
        <taxon>Pseudomonadota</taxon>
        <taxon>Alphaproteobacteria</taxon>
        <taxon>Hyphomicrobiales</taxon>
        <taxon>Phyllobacteriaceae</taxon>
        <taxon>Manganibacter</taxon>
    </lineage>
</organism>
<name>A0A1V8RQH8_9HYPH</name>
<keyword evidence="9" id="KW-1278">Translocase</keyword>
<evidence type="ECO:0000256" key="2">
    <source>
        <dbReference type="ARBA" id="ARBA00005417"/>
    </source>
</evidence>
<reference evidence="12 13" key="1">
    <citation type="journal article" date="2016" name="Int. J. Syst. Evol. Microbiol.">
        <title>Pseudaminobacter manganicus sp. nov., isolated from sludge of a manganese mine.</title>
        <authorList>
            <person name="Li J."/>
            <person name="Huang J."/>
            <person name="Liao S."/>
            <person name="Wang G."/>
        </authorList>
    </citation>
    <scope>NUCLEOTIDE SEQUENCE [LARGE SCALE GENOMIC DNA]</scope>
    <source>
        <strain evidence="12 13">JH-7</strain>
    </source>
</reference>
<gene>
    <name evidence="12" type="ORF">BFN67_18315</name>
</gene>
<dbReference type="Pfam" id="PF00005">
    <property type="entry name" value="ABC_tran"/>
    <property type="match status" value="2"/>
</dbReference>
<dbReference type="AlphaFoldDB" id="A0A1V8RQH8"/>
<dbReference type="InterPro" id="IPR003439">
    <property type="entry name" value="ABC_transporter-like_ATP-bd"/>
</dbReference>
<dbReference type="GO" id="GO:0005524">
    <property type="term" value="F:ATP binding"/>
    <property type="evidence" value="ECO:0007669"/>
    <property type="project" value="UniProtKB-KW"/>
</dbReference>
<dbReference type="STRING" id="1873176.BFN67_18315"/>
<keyword evidence="7" id="KW-0547">Nucleotide-binding</keyword>
<comment type="subcellular location">
    <subcellularLocation>
        <location evidence="1">Cell membrane</location>
        <topology evidence="1">Peripheral membrane protein</topology>
    </subcellularLocation>
</comment>
<dbReference type="GO" id="GO:0005886">
    <property type="term" value="C:plasma membrane"/>
    <property type="evidence" value="ECO:0007669"/>
    <property type="project" value="UniProtKB-SubCell"/>
</dbReference>
<dbReference type="InterPro" id="IPR027417">
    <property type="entry name" value="P-loop_NTPase"/>
</dbReference>
<dbReference type="PANTHER" id="PTHR43790:SF3">
    <property type="entry name" value="D-ALLOSE IMPORT ATP-BINDING PROTEIN ALSA-RELATED"/>
    <property type="match status" value="1"/>
</dbReference>
<protein>
    <submittedName>
        <fullName evidence="12">ABC transporter ATP-binding protein</fullName>
    </submittedName>
</protein>
<dbReference type="PROSITE" id="PS00211">
    <property type="entry name" value="ABC_TRANSPORTER_1"/>
    <property type="match status" value="1"/>
</dbReference>
<evidence type="ECO:0000313" key="13">
    <source>
        <dbReference type="Proteomes" id="UP000191905"/>
    </source>
</evidence>
<dbReference type="OrthoDB" id="9805029at2"/>
<keyword evidence="6" id="KW-0677">Repeat</keyword>
<evidence type="ECO:0000256" key="9">
    <source>
        <dbReference type="ARBA" id="ARBA00022967"/>
    </source>
</evidence>
<evidence type="ECO:0000256" key="8">
    <source>
        <dbReference type="ARBA" id="ARBA00022840"/>
    </source>
</evidence>
<comment type="caution">
    <text evidence="12">The sequence shown here is derived from an EMBL/GenBank/DDBJ whole genome shotgun (WGS) entry which is preliminary data.</text>
</comment>
<dbReference type="SUPFAM" id="SSF52540">
    <property type="entry name" value="P-loop containing nucleoside triphosphate hydrolases"/>
    <property type="match status" value="2"/>
</dbReference>
<evidence type="ECO:0000256" key="5">
    <source>
        <dbReference type="ARBA" id="ARBA00022597"/>
    </source>
</evidence>
<sequence length="494" mass="53938">MSEPEILLKLDQVEKRFPGVIALKSISMDLRAGEVQVLLGENGAGKSTLMKILAGEYRASAGTITVRGKEVSTLTPELAGELGIGLVHQELSLVPALSVTENIFLNRLPCDPLRRIDWRKAHDMARRALDALGVSIDPTVEVRRLEVAEQQLVEIARVLERGPRILLLDEPTSALSDGERLRLFDVIRRLKSRGVGMIYISHHLAEIPMIADRVTVLRDGVVVETLPAEKADEDTVVRMMVGRALDEQFPKQAAAIGALALAVENLASGVSLKDISFTLRRGEILGIYGLMGAGQSELAPALFGLQPIKAGGIAVDGKAVHFSYSSDAIAAGLGLISRDRRQSLVPMQPVGPNLSLSWLSRRRLLAPLDLKREREESGRYVRELRVRPSSLTHQLMFFSGGNQQKVILARWMSSGAHVLIFDEPTRGIDVGAKAEVFALMSRLVNEGAAILMISSELNELIGMADRVLVLHGGRVSAELDRDQLSQENLLRHAS</sequence>
<dbReference type="RefSeq" id="WP_080919801.1">
    <property type="nucleotide sequence ID" value="NZ_MDET01000016.1"/>
</dbReference>
<dbReference type="Gene3D" id="3.40.50.300">
    <property type="entry name" value="P-loop containing nucleotide triphosphate hydrolases"/>
    <property type="match status" value="2"/>
</dbReference>
<evidence type="ECO:0000256" key="3">
    <source>
        <dbReference type="ARBA" id="ARBA00022448"/>
    </source>
</evidence>
<dbReference type="InterPro" id="IPR050107">
    <property type="entry name" value="ABC_carbohydrate_import_ATPase"/>
</dbReference>
<dbReference type="GO" id="GO:0016887">
    <property type="term" value="F:ATP hydrolysis activity"/>
    <property type="evidence" value="ECO:0007669"/>
    <property type="project" value="InterPro"/>
</dbReference>
<evidence type="ECO:0000259" key="11">
    <source>
        <dbReference type="PROSITE" id="PS50893"/>
    </source>
</evidence>
<keyword evidence="13" id="KW-1185">Reference proteome</keyword>
<dbReference type="PANTHER" id="PTHR43790">
    <property type="entry name" value="CARBOHYDRATE TRANSPORT ATP-BINDING PROTEIN MG119-RELATED"/>
    <property type="match status" value="1"/>
</dbReference>
<keyword evidence="3" id="KW-0813">Transport</keyword>
<dbReference type="Proteomes" id="UP000191905">
    <property type="component" value="Unassembled WGS sequence"/>
</dbReference>
<evidence type="ECO:0000256" key="4">
    <source>
        <dbReference type="ARBA" id="ARBA00022475"/>
    </source>
</evidence>
<dbReference type="InterPro" id="IPR017871">
    <property type="entry name" value="ABC_transporter-like_CS"/>
</dbReference>
<keyword evidence="10" id="KW-0472">Membrane</keyword>
<accession>A0A1V8RQH8</accession>
<keyword evidence="4" id="KW-1003">Cell membrane</keyword>
<dbReference type="PROSITE" id="PS50893">
    <property type="entry name" value="ABC_TRANSPORTER_2"/>
    <property type="match status" value="2"/>
</dbReference>